<feature type="compositionally biased region" description="Low complexity" evidence="1">
    <location>
        <begin position="487"/>
        <end position="504"/>
    </location>
</feature>
<protein>
    <submittedName>
        <fullName evidence="2">Rho GTPase-activating protein 7</fullName>
    </submittedName>
</protein>
<dbReference type="AlphaFoldDB" id="A0A061IIY1"/>
<proteinExistence type="predicted"/>
<feature type="compositionally biased region" description="Polar residues" evidence="1">
    <location>
        <begin position="224"/>
        <end position="234"/>
    </location>
</feature>
<feature type="region of interest" description="Disordered" evidence="1">
    <location>
        <begin position="224"/>
        <end position="259"/>
    </location>
</feature>
<evidence type="ECO:0000313" key="3">
    <source>
        <dbReference type="Proteomes" id="UP000030759"/>
    </source>
</evidence>
<feature type="compositionally biased region" description="Polar residues" evidence="1">
    <location>
        <begin position="475"/>
        <end position="486"/>
    </location>
</feature>
<reference evidence="3" key="1">
    <citation type="journal article" date="2013" name="Nat. Biotechnol.">
        <title>Chinese hamster genome sequenced from sorted chromosomes.</title>
        <authorList>
            <person name="Brinkrolf K."/>
            <person name="Rupp O."/>
            <person name="Laux H."/>
            <person name="Kollin F."/>
            <person name="Ernst W."/>
            <person name="Linke B."/>
            <person name="Kofler R."/>
            <person name="Romand S."/>
            <person name="Hesse F."/>
            <person name="Budach W.E."/>
            <person name="Galosy S."/>
            <person name="Muller D."/>
            <person name="Noll T."/>
            <person name="Wienberg J."/>
            <person name="Jostock T."/>
            <person name="Leonard M."/>
            <person name="Grillari J."/>
            <person name="Tauch A."/>
            <person name="Goesmann A."/>
            <person name="Helk B."/>
            <person name="Mott J.E."/>
            <person name="Puhler A."/>
            <person name="Borth N."/>
        </authorList>
    </citation>
    <scope>NUCLEOTIDE SEQUENCE [LARGE SCALE GENOMIC DNA]</scope>
    <source>
        <strain evidence="3">17A/GY</strain>
    </source>
</reference>
<feature type="region of interest" description="Disordered" evidence="1">
    <location>
        <begin position="447"/>
        <end position="508"/>
    </location>
</feature>
<name>A0A061IIY1_CRIGR</name>
<gene>
    <name evidence="2" type="ORF">H671_1g2604</name>
</gene>
<feature type="compositionally biased region" description="Basic and acidic residues" evidence="1">
    <location>
        <begin position="462"/>
        <end position="474"/>
    </location>
</feature>
<evidence type="ECO:0000256" key="1">
    <source>
        <dbReference type="SAM" id="MobiDB-lite"/>
    </source>
</evidence>
<evidence type="ECO:0000313" key="2">
    <source>
        <dbReference type="EMBL" id="ERE89066.1"/>
    </source>
</evidence>
<accession>A0A061IIY1</accession>
<sequence>MYILRTLTGRTPLLPWLEQHHALAEQKLLVQATKWQNTLSSLIHEFKIIFRQVPSPVSVIWNASPCLLLSYGDMSVAIRKRSWEEHVTQQTGQPFNSDEYDIACHHGLASDSLQASMEKDATLNAGHKEKCASLPDCCCGPEPRDFPGRPMGHISQEVDESGSQEGEERFLSLEASTETLVHISDEDTDSELHLTHDAQISTPQRHDRDSQLGVEGAGSLMKTLSTMHSNPDSHNSWRKAGKADVSPAEESGGRQGADAVTKSLELCKDRSSNETKDVPKVSTFDSLNVEDTTPETQLLNSAVVAKQRRKPDFPKEEQEKNRPGVVEVEFLAAPYADRGLPLLKADCGSCLLQPPSCARGMSAENDPERSGLSEDQNKIPLKVNTEDGLQCLHLRGPVTTQETIDNQVRLRKRKETRDDRDRTRLDSMVLLIMKLDQLDQDIENALSTASSASSTPTNLRRHVPDLESGSESRADSISINQTQVTLSSNPDSTDSSSTPGSNSGTKPKAMAITCIGEKEMSVMKCVHLENGPKGPGTMVCYKLELSNICDRKFKSNLEYIVLATEPHTLQA</sequence>
<dbReference type="EMBL" id="KE665144">
    <property type="protein sequence ID" value="ERE89066.1"/>
    <property type="molecule type" value="Genomic_DNA"/>
</dbReference>
<organism evidence="2 3">
    <name type="scientific">Cricetulus griseus</name>
    <name type="common">Chinese hamster</name>
    <name type="synonym">Cricetulus barabensis griseus</name>
    <dbReference type="NCBI Taxonomy" id="10029"/>
    <lineage>
        <taxon>Eukaryota</taxon>
        <taxon>Metazoa</taxon>
        <taxon>Chordata</taxon>
        <taxon>Craniata</taxon>
        <taxon>Vertebrata</taxon>
        <taxon>Euteleostomi</taxon>
        <taxon>Mammalia</taxon>
        <taxon>Eutheria</taxon>
        <taxon>Euarchontoglires</taxon>
        <taxon>Glires</taxon>
        <taxon>Rodentia</taxon>
        <taxon>Myomorpha</taxon>
        <taxon>Muroidea</taxon>
        <taxon>Cricetidae</taxon>
        <taxon>Cricetinae</taxon>
        <taxon>Cricetulus</taxon>
    </lineage>
</organism>
<dbReference type="Proteomes" id="UP000030759">
    <property type="component" value="Unassembled WGS sequence"/>
</dbReference>
<feature type="region of interest" description="Disordered" evidence="1">
    <location>
        <begin position="148"/>
        <end position="169"/>
    </location>
</feature>